<name>A0ABP4VX98_9ACTN</name>
<evidence type="ECO:0000256" key="1">
    <source>
        <dbReference type="ARBA" id="ARBA00022723"/>
    </source>
</evidence>
<dbReference type="EMBL" id="BAAALS010000001">
    <property type="protein sequence ID" value="GAA1735930.1"/>
    <property type="molecule type" value="Genomic_DNA"/>
</dbReference>
<comment type="similarity">
    <text evidence="3">Belongs to the FPP/GGPP synthase family.</text>
</comment>
<dbReference type="RefSeq" id="WP_344075859.1">
    <property type="nucleotide sequence ID" value="NZ_BAAALS010000001.1"/>
</dbReference>
<organism evidence="4 5">
    <name type="scientific">Luedemannella helvata</name>
    <dbReference type="NCBI Taxonomy" id="349315"/>
    <lineage>
        <taxon>Bacteria</taxon>
        <taxon>Bacillati</taxon>
        <taxon>Actinomycetota</taxon>
        <taxon>Actinomycetes</taxon>
        <taxon>Micromonosporales</taxon>
        <taxon>Micromonosporaceae</taxon>
        <taxon>Luedemannella</taxon>
    </lineage>
</organism>
<evidence type="ECO:0000256" key="2">
    <source>
        <dbReference type="ARBA" id="ARBA00022842"/>
    </source>
</evidence>
<dbReference type="InterPro" id="IPR000092">
    <property type="entry name" value="Polyprenyl_synt"/>
</dbReference>
<dbReference type="GO" id="GO:0016740">
    <property type="term" value="F:transferase activity"/>
    <property type="evidence" value="ECO:0007669"/>
    <property type="project" value="UniProtKB-KW"/>
</dbReference>
<dbReference type="SFLD" id="SFLDG01017">
    <property type="entry name" value="Polyprenyl_Transferase_Like"/>
    <property type="match status" value="1"/>
</dbReference>
<dbReference type="PROSITE" id="PS00723">
    <property type="entry name" value="POLYPRENYL_SYNTHASE_1"/>
    <property type="match status" value="1"/>
</dbReference>
<evidence type="ECO:0000313" key="5">
    <source>
        <dbReference type="Proteomes" id="UP001500655"/>
    </source>
</evidence>
<comment type="caution">
    <text evidence="4">The sequence shown here is derived from an EMBL/GenBank/DDBJ whole genome shotgun (WGS) entry which is preliminary data.</text>
</comment>
<accession>A0ABP4VX98</accession>
<gene>
    <name evidence="4" type="ORF">GCM10009681_02980</name>
</gene>
<keyword evidence="5" id="KW-1185">Reference proteome</keyword>
<dbReference type="SFLD" id="SFLDS00005">
    <property type="entry name" value="Isoprenoid_Synthase_Type_I"/>
    <property type="match status" value="1"/>
</dbReference>
<dbReference type="SUPFAM" id="SSF48576">
    <property type="entry name" value="Terpenoid synthases"/>
    <property type="match status" value="1"/>
</dbReference>
<dbReference type="Gene3D" id="1.10.600.10">
    <property type="entry name" value="Farnesyl Diphosphate Synthase"/>
    <property type="match status" value="1"/>
</dbReference>
<sequence length="343" mass="35772">MIEEATESATMAVDEPAVLARARRLVDPALRRAVADLPATVRRIAEYHLGWADADGVPRPNSGGKQVRAALAVLGAEAVGVDRHAAAAGAAAVELMHNFTLLHDDIMDGDGTRRHRPTAWREFGIGPALLAGDALLVRAVELVQDTTAPGAPDAARLLTRTAMTLVAGQSADLDGPRDLASYRAMAAAKTGSLLACALSIGPVLAAAPPARAAQLSRAGTLLGQAFQAIDDLLGVWGSPEHTGKPAGSDLREGKRTLPVLLALDSGTPHAVTLHKLLARPPRRTDELRAAADLVEAAGGRDAAVVEASALVRDARDTLSSVPMKPEVRAELTALTDYLTRRSC</sequence>
<evidence type="ECO:0000313" key="4">
    <source>
        <dbReference type="EMBL" id="GAA1735930.1"/>
    </source>
</evidence>
<dbReference type="InterPro" id="IPR033749">
    <property type="entry name" value="Polyprenyl_synt_CS"/>
</dbReference>
<evidence type="ECO:0000256" key="3">
    <source>
        <dbReference type="RuleBase" id="RU004466"/>
    </source>
</evidence>
<dbReference type="PANTHER" id="PTHR12001">
    <property type="entry name" value="GERANYLGERANYL PYROPHOSPHATE SYNTHASE"/>
    <property type="match status" value="1"/>
</dbReference>
<protein>
    <submittedName>
        <fullName evidence="4">Family 2 encapsulin nanocompartment cargo protein polyprenyl transferase</fullName>
    </submittedName>
</protein>
<dbReference type="PANTHER" id="PTHR12001:SF86">
    <property type="entry name" value="GERANYLGERANYL DIPHOSPHATE SYNTHASE"/>
    <property type="match status" value="1"/>
</dbReference>
<keyword evidence="2" id="KW-0460">Magnesium</keyword>
<keyword evidence="3 4" id="KW-0808">Transferase</keyword>
<keyword evidence="1" id="KW-0479">Metal-binding</keyword>
<dbReference type="CDD" id="cd00685">
    <property type="entry name" value="Trans_IPPS_HT"/>
    <property type="match status" value="1"/>
</dbReference>
<dbReference type="Pfam" id="PF00348">
    <property type="entry name" value="polyprenyl_synt"/>
    <property type="match status" value="1"/>
</dbReference>
<reference evidence="5" key="1">
    <citation type="journal article" date="2019" name="Int. J. Syst. Evol. Microbiol.">
        <title>The Global Catalogue of Microorganisms (GCM) 10K type strain sequencing project: providing services to taxonomists for standard genome sequencing and annotation.</title>
        <authorList>
            <consortium name="The Broad Institute Genomics Platform"/>
            <consortium name="The Broad Institute Genome Sequencing Center for Infectious Disease"/>
            <person name="Wu L."/>
            <person name="Ma J."/>
        </authorList>
    </citation>
    <scope>NUCLEOTIDE SEQUENCE [LARGE SCALE GENOMIC DNA]</scope>
    <source>
        <strain evidence="5">JCM 13249</strain>
    </source>
</reference>
<dbReference type="Proteomes" id="UP001500655">
    <property type="component" value="Unassembled WGS sequence"/>
</dbReference>
<dbReference type="InterPro" id="IPR008949">
    <property type="entry name" value="Isoprenoid_synthase_dom_sf"/>
</dbReference>
<proteinExistence type="inferred from homology"/>